<sequence length="103" mass="12101">MFFLSKTYNISCLNLLRWHVHIVSNHSTSYHRWKKKKPMPIKQFNPIFEENFVHGKSMILTEKEPWKRSSNQIAWQDSQSITPSQMMPISIRETGGEAILLLG</sequence>
<accession>D5AAM1</accession>
<evidence type="ECO:0000313" key="1">
    <source>
        <dbReference type="EMBL" id="ADE76590.1"/>
    </source>
</evidence>
<reference evidence="1" key="1">
    <citation type="submission" date="2010-04" db="EMBL/GenBank/DDBJ databases">
        <authorList>
            <person name="Reid K.E."/>
            <person name="Liao N."/>
            <person name="Chan S."/>
            <person name="Docking R."/>
            <person name="Taylor G."/>
            <person name="Moore R."/>
            <person name="Mayo M."/>
            <person name="Munro S."/>
            <person name="King J."/>
            <person name="Yanchuk A."/>
            <person name="Holt R."/>
            <person name="Jones S."/>
            <person name="Marra M."/>
            <person name="Ritland C.E."/>
            <person name="Ritland K."/>
            <person name="Bohlmann J."/>
        </authorList>
    </citation>
    <scope>NUCLEOTIDE SEQUENCE</scope>
    <source>
        <tissue evidence="1">Bud</tissue>
    </source>
</reference>
<dbReference type="AlphaFoldDB" id="D5AAM1"/>
<dbReference type="EMBL" id="BT123259">
    <property type="protein sequence ID" value="ADE76590.1"/>
    <property type="molecule type" value="mRNA"/>
</dbReference>
<name>D5AAM1_PICSI</name>
<proteinExistence type="evidence at transcript level"/>
<organism evidence="1">
    <name type="scientific">Picea sitchensis</name>
    <name type="common">Sitka spruce</name>
    <name type="synonym">Pinus sitchensis</name>
    <dbReference type="NCBI Taxonomy" id="3332"/>
    <lineage>
        <taxon>Eukaryota</taxon>
        <taxon>Viridiplantae</taxon>
        <taxon>Streptophyta</taxon>
        <taxon>Embryophyta</taxon>
        <taxon>Tracheophyta</taxon>
        <taxon>Spermatophyta</taxon>
        <taxon>Pinopsida</taxon>
        <taxon>Pinidae</taxon>
        <taxon>Conifers I</taxon>
        <taxon>Pinales</taxon>
        <taxon>Pinaceae</taxon>
        <taxon>Picea</taxon>
    </lineage>
</organism>
<protein>
    <submittedName>
        <fullName evidence="1">Uncharacterized protein</fullName>
    </submittedName>
</protein>